<dbReference type="InterPro" id="IPR029044">
    <property type="entry name" value="Nucleotide-diphossugar_trans"/>
</dbReference>
<feature type="domain" description="Glycosyltransferase 2-like" evidence="1">
    <location>
        <begin position="4"/>
        <end position="91"/>
    </location>
</feature>
<dbReference type="SUPFAM" id="SSF53448">
    <property type="entry name" value="Nucleotide-diphospho-sugar transferases"/>
    <property type="match status" value="1"/>
</dbReference>
<dbReference type="AlphaFoldDB" id="A0A831LTC3"/>
<gene>
    <name evidence="2" type="ORF">ENN90_13330</name>
</gene>
<dbReference type="Pfam" id="PF00535">
    <property type="entry name" value="Glycos_transf_2"/>
    <property type="match status" value="1"/>
</dbReference>
<dbReference type="Gene3D" id="3.90.550.10">
    <property type="entry name" value="Spore Coat Polysaccharide Biosynthesis Protein SpsA, Chain A"/>
    <property type="match status" value="1"/>
</dbReference>
<reference evidence="2" key="1">
    <citation type="journal article" date="2020" name="mSystems">
        <title>Genome- and Community-Level Interaction Insights into Carbon Utilization and Element Cycling Functions of Hydrothermarchaeota in Hydrothermal Sediment.</title>
        <authorList>
            <person name="Zhou Z."/>
            <person name="Liu Y."/>
            <person name="Xu W."/>
            <person name="Pan J."/>
            <person name="Luo Z.H."/>
            <person name="Li M."/>
        </authorList>
    </citation>
    <scope>NUCLEOTIDE SEQUENCE [LARGE SCALE GENOMIC DNA]</scope>
    <source>
        <strain evidence="2">SpSt-1217</strain>
    </source>
</reference>
<evidence type="ECO:0000259" key="1">
    <source>
        <dbReference type="Pfam" id="PF00535"/>
    </source>
</evidence>
<dbReference type="PANTHER" id="PTHR22916">
    <property type="entry name" value="GLYCOSYLTRANSFERASE"/>
    <property type="match status" value="1"/>
</dbReference>
<dbReference type="PANTHER" id="PTHR22916:SF3">
    <property type="entry name" value="UDP-GLCNAC:BETAGAL BETA-1,3-N-ACETYLGLUCOSAMINYLTRANSFERASE-LIKE PROTEIN 1"/>
    <property type="match status" value="1"/>
</dbReference>
<dbReference type="GO" id="GO:0016758">
    <property type="term" value="F:hexosyltransferase activity"/>
    <property type="evidence" value="ECO:0007669"/>
    <property type="project" value="UniProtKB-ARBA"/>
</dbReference>
<protein>
    <submittedName>
        <fullName evidence="2">Glycosyltransferase</fullName>
    </submittedName>
</protein>
<dbReference type="EMBL" id="DSDK01000747">
    <property type="protein sequence ID" value="HDR52577.1"/>
    <property type="molecule type" value="Genomic_DNA"/>
</dbReference>
<comment type="caution">
    <text evidence="2">The sequence shown here is derived from an EMBL/GenBank/DDBJ whole genome shotgun (WGS) entry which is preliminary data.</text>
</comment>
<organism evidence="2">
    <name type="scientific">Mariniphaga anaerophila</name>
    <dbReference type="NCBI Taxonomy" id="1484053"/>
    <lineage>
        <taxon>Bacteria</taxon>
        <taxon>Pseudomonadati</taxon>
        <taxon>Bacteroidota</taxon>
        <taxon>Bacteroidia</taxon>
        <taxon>Marinilabiliales</taxon>
        <taxon>Prolixibacteraceae</taxon>
        <taxon>Mariniphaga</taxon>
    </lineage>
</organism>
<accession>A0A831LTC3</accession>
<dbReference type="InterPro" id="IPR001173">
    <property type="entry name" value="Glyco_trans_2-like"/>
</dbReference>
<proteinExistence type="predicted"/>
<dbReference type="Proteomes" id="UP000886047">
    <property type="component" value="Unassembled WGS sequence"/>
</dbReference>
<evidence type="ECO:0000313" key="2">
    <source>
        <dbReference type="EMBL" id="HDR52577.1"/>
    </source>
</evidence>
<sequence>MKISIITATYNSAAHMAAYLASVNNQSYENIEHIIVDGASTDNTQEIIKTTANRVTQLISEPDHGIYDALNKGLRHATGDVIGFLHADIYAPVSNSFAQ</sequence>
<name>A0A831LTC3_9BACT</name>